<dbReference type="HOGENOM" id="CLU_1660393_0_0_1"/>
<gene>
    <name evidence="2" type="ORF">AUEXF2481DRAFT_466312</name>
</gene>
<dbReference type="GeneID" id="25368151"/>
<evidence type="ECO:0008006" key="4">
    <source>
        <dbReference type="Google" id="ProtNLM"/>
    </source>
</evidence>
<organism evidence="2 3">
    <name type="scientific">Aureobasidium subglaciale (strain EXF-2481)</name>
    <name type="common">Aureobasidium pullulans var. subglaciale</name>
    <dbReference type="NCBI Taxonomy" id="1043005"/>
    <lineage>
        <taxon>Eukaryota</taxon>
        <taxon>Fungi</taxon>
        <taxon>Dikarya</taxon>
        <taxon>Ascomycota</taxon>
        <taxon>Pezizomycotina</taxon>
        <taxon>Dothideomycetes</taxon>
        <taxon>Dothideomycetidae</taxon>
        <taxon>Dothideales</taxon>
        <taxon>Saccotheciaceae</taxon>
        <taxon>Aureobasidium</taxon>
    </lineage>
</organism>
<sequence>MACARLLFLLANGGVVGLVLHCACPSLQSIGRQSHTRPCQTSNRLKTCHCACLHSHIKQVVSQLHNDISTILLTPSHLAVYITRNVAAAGTRPTDYPSAFTRPASPWTAFASAARFLWTGHRHDMCASAPVVWIFSVSLGYNTVINRLTPLIMRSVDPA</sequence>
<dbReference type="EMBL" id="KL584778">
    <property type="protein sequence ID" value="KEQ91485.1"/>
    <property type="molecule type" value="Genomic_DNA"/>
</dbReference>
<dbReference type="InParanoid" id="A0A074Y166"/>
<dbReference type="RefSeq" id="XP_013339988.1">
    <property type="nucleotide sequence ID" value="XM_013484534.1"/>
</dbReference>
<accession>A0A074Y166</accession>
<evidence type="ECO:0000313" key="2">
    <source>
        <dbReference type="EMBL" id="KEQ91485.1"/>
    </source>
</evidence>
<keyword evidence="3" id="KW-1185">Reference proteome</keyword>
<proteinExistence type="predicted"/>
<feature type="signal peptide" evidence="1">
    <location>
        <begin position="1"/>
        <end position="17"/>
    </location>
</feature>
<evidence type="ECO:0000256" key="1">
    <source>
        <dbReference type="SAM" id="SignalP"/>
    </source>
</evidence>
<dbReference type="AlphaFoldDB" id="A0A074Y166"/>
<dbReference type="Proteomes" id="UP000030641">
    <property type="component" value="Unassembled WGS sequence"/>
</dbReference>
<feature type="chain" id="PRO_5001702916" description="Secreted protein" evidence="1">
    <location>
        <begin position="18"/>
        <end position="159"/>
    </location>
</feature>
<name>A0A074Y166_AURSE</name>
<reference evidence="2 3" key="1">
    <citation type="journal article" date="2014" name="BMC Genomics">
        <title>Genome sequencing of four Aureobasidium pullulans varieties: biotechnological potential, stress tolerance, and description of new species.</title>
        <authorList>
            <person name="Gostin Ar C."/>
            <person name="Ohm R.A."/>
            <person name="Kogej T."/>
            <person name="Sonjak S."/>
            <person name="Turk M."/>
            <person name="Zajc J."/>
            <person name="Zalar P."/>
            <person name="Grube M."/>
            <person name="Sun H."/>
            <person name="Han J."/>
            <person name="Sharma A."/>
            <person name="Chiniquy J."/>
            <person name="Ngan C.Y."/>
            <person name="Lipzen A."/>
            <person name="Barry K."/>
            <person name="Grigoriev I.V."/>
            <person name="Gunde-Cimerman N."/>
        </authorList>
    </citation>
    <scope>NUCLEOTIDE SEQUENCE [LARGE SCALE GENOMIC DNA]</scope>
    <source>
        <strain evidence="2 3">EXF-2481</strain>
    </source>
</reference>
<protein>
    <recommendedName>
        <fullName evidence="4">Secreted protein</fullName>
    </recommendedName>
</protein>
<keyword evidence="1" id="KW-0732">Signal</keyword>
<evidence type="ECO:0000313" key="3">
    <source>
        <dbReference type="Proteomes" id="UP000030641"/>
    </source>
</evidence>